<keyword evidence="5" id="KW-1185">Reference proteome</keyword>
<gene>
    <name evidence="3" type="primary">cheD</name>
    <name evidence="4" type="ORF">FHS94_000474</name>
</gene>
<sequence length="187" mass="19837">MSASSARFLDQELIVRRISIVQGEHAVVAEPDVVISTVLGSCIAVCIQDSVARIGGMNHFLLGEPGENQQVSAQDLQRYGLHAMELLINAMMRMGAVRARLKAHLYGGANIIAGLGPIGTSNAEFARRFLQTEGIPVGHVDVGGTHARRVEFMAYAGKARSTAVKDAPPLLIPIVPAAALGGELELF</sequence>
<dbReference type="InterPro" id="IPR011324">
    <property type="entry name" value="Cytotoxic_necrot_fac-like_cat"/>
</dbReference>
<evidence type="ECO:0000256" key="3">
    <source>
        <dbReference type="HAMAP-Rule" id="MF_01440"/>
    </source>
</evidence>
<accession>A0A7W9BAJ2</accession>
<reference evidence="4 5" key="1">
    <citation type="submission" date="2020-08" db="EMBL/GenBank/DDBJ databases">
        <title>Genomic Encyclopedia of Type Strains, Phase IV (KMG-IV): sequencing the most valuable type-strain genomes for metagenomic binning, comparative biology and taxonomic classification.</title>
        <authorList>
            <person name="Goeker M."/>
        </authorList>
    </citation>
    <scope>NUCLEOTIDE SEQUENCE [LARGE SCALE GENOMIC DNA]</scope>
    <source>
        <strain evidence="4 5">DSM 100044</strain>
    </source>
</reference>
<dbReference type="PANTHER" id="PTHR35147">
    <property type="entry name" value="CHEMORECEPTOR GLUTAMINE DEAMIDASE CHED-RELATED"/>
    <property type="match status" value="1"/>
</dbReference>
<dbReference type="GO" id="GO:0050568">
    <property type="term" value="F:protein-glutamine glutaminase activity"/>
    <property type="evidence" value="ECO:0007669"/>
    <property type="project" value="UniProtKB-UniRule"/>
</dbReference>
<dbReference type="PANTHER" id="PTHR35147:SF2">
    <property type="entry name" value="CHEMORECEPTOR GLUTAMINE DEAMIDASE CHED-RELATED"/>
    <property type="match status" value="1"/>
</dbReference>
<evidence type="ECO:0000313" key="4">
    <source>
        <dbReference type="EMBL" id="MBB5713655.1"/>
    </source>
</evidence>
<dbReference type="EMBL" id="JACIJK010000001">
    <property type="protein sequence ID" value="MBB5713655.1"/>
    <property type="molecule type" value="Genomic_DNA"/>
</dbReference>
<dbReference type="InterPro" id="IPR005659">
    <property type="entry name" value="Chemorcpt_Glu_NH3ase_CheD"/>
</dbReference>
<proteinExistence type="inferred from homology"/>
<dbReference type="CDD" id="cd16352">
    <property type="entry name" value="CheD"/>
    <property type="match status" value="1"/>
</dbReference>
<comment type="function">
    <text evidence="3">Probably deamidates glutamine residues to glutamate on methyl-accepting chemotaxis receptors (MCPs), playing an important role in chemotaxis.</text>
</comment>
<dbReference type="HAMAP" id="MF_01440">
    <property type="entry name" value="CheD"/>
    <property type="match status" value="1"/>
</dbReference>
<keyword evidence="1 3" id="KW-0145">Chemotaxis</keyword>
<organism evidence="4 5">
    <name type="scientific">Sphingomonas aerophila</name>
    <dbReference type="NCBI Taxonomy" id="1344948"/>
    <lineage>
        <taxon>Bacteria</taxon>
        <taxon>Pseudomonadati</taxon>
        <taxon>Pseudomonadota</taxon>
        <taxon>Alphaproteobacteria</taxon>
        <taxon>Sphingomonadales</taxon>
        <taxon>Sphingomonadaceae</taxon>
        <taxon>Sphingomonas</taxon>
    </lineage>
</organism>
<dbReference type="Proteomes" id="UP000546200">
    <property type="component" value="Unassembled WGS sequence"/>
</dbReference>
<dbReference type="AlphaFoldDB" id="A0A7W9BAJ2"/>
<comment type="catalytic activity">
    <reaction evidence="3">
        <text>L-glutaminyl-[protein] + H2O = L-glutamyl-[protein] + NH4(+)</text>
        <dbReference type="Rhea" id="RHEA:16441"/>
        <dbReference type="Rhea" id="RHEA-COMP:10207"/>
        <dbReference type="Rhea" id="RHEA-COMP:10208"/>
        <dbReference type="ChEBI" id="CHEBI:15377"/>
        <dbReference type="ChEBI" id="CHEBI:28938"/>
        <dbReference type="ChEBI" id="CHEBI:29973"/>
        <dbReference type="ChEBI" id="CHEBI:30011"/>
        <dbReference type="EC" id="3.5.1.44"/>
    </reaction>
</comment>
<dbReference type="SUPFAM" id="SSF64438">
    <property type="entry name" value="CNF1/YfiH-like putative cysteine hydrolases"/>
    <property type="match status" value="1"/>
</dbReference>
<protein>
    <recommendedName>
        <fullName evidence="3">Probable chemoreceptor glutamine deamidase CheD</fullName>
        <ecNumber evidence="3">3.5.1.44</ecNumber>
    </recommendedName>
</protein>
<dbReference type="Gene3D" id="3.30.1330.200">
    <property type="match status" value="1"/>
</dbReference>
<keyword evidence="2 3" id="KW-0378">Hydrolase</keyword>
<name>A0A7W9BAJ2_9SPHN</name>
<dbReference type="Pfam" id="PF03975">
    <property type="entry name" value="CheD"/>
    <property type="match status" value="1"/>
</dbReference>
<dbReference type="EC" id="3.5.1.44" evidence="3"/>
<evidence type="ECO:0000256" key="1">
    <source>
        <dbReference type="ARBA" id="ARBA00022500"/>
    </source>
</evidence>
<comment type="caution">
    <text evidence="4">The sequence shown here is derived from an EMBL/GenBank/DDBJ whole genome shotgun (WGS) entry which is preliminary data.</text>
</comment>
<evidence type="ECO:0000313" key="5">
    <source>
        <dbReference type="Proteomes" id="UP000546200"/>
    </source>
</evidence>
<dbReference type="GO" id="GO:0006935">
    <property type="term" value="P:chemotaxis"/>
    <property type="evidence" value="ECO:0007669"/>
    <property type="project" value="UniProtKB-UniRule"/>
</dbReference>
<evidence type="ECO:0000256" key="2">
    <source>
        <dbReference type="ARBA" id="ARBA00022801"/>
    </source>
</evidence>
<dbReference type="InterPro" id="IPR038592">
    <property type="entry name" value="CheD-like_sf"/>
</dbReference>
<comment type="similarity">
    <text evidence="3">Belongs to the CheD family.</text>
</comment>